<feature type="transmembrane region" description="Helical" evidence="1">
    <location>
        <begin position="79"/>
        <end position="97"/>
    </location>
</feature>
<keyword evidence="1" id="KW-0812">Transmembrane</keyword>
<gene>
    <name evidence="2" type="ORF">ENJ65_01055</name>
</gene>
<comment type="caution">
    <text evidence="2">The sequence shown here is derived from an EMBL/GenBank/DDBJ whole genome shotgun (WGS) entry which is preliminary data.</text>
</comment>
<evidence type="ECO:0000313" key="2">
    <source>
        <dbReference type="EMBL" id="HHJ80201.1"/>
    </source>
</evidence>
<keyword evidence="1" id="KW-0472">Membrane</keyword>
<evidence type="ECO:0000256" key="1">
    <source>
        <dbReference type="SAM" id="Phobius"/>
    </source>
</evidence>
<keyword evidence="1" id="KW-1133">Transmembrane helix</keyword>
<feature type="transmembrane region" description="Helical" evidence="1">
    <location>
        <begin position="103"/>
        <end position="122"/>
    </location>
</feature>
<accession>A0A832J5G1</accession>
<dbReference type="EMBL" id="DRNF01000074">
    <property type="protein sequence ID" value="HHJ80201.1"/>
    <property type="molecule type" value="Genomic_DNA"/>
</dbReference>
<dbReference type="AlphaFoldDB" id="A0A832J5G1"/>
<protein>
    <submittedName>
        <fullName evidence="2">Uncharacterized protein</fullName>
    </submittedName>
</protein>
<name>A0A832J5G1_9GAMM</name>
<proteinExistence type="predicted"/>
<reference evidence="2" key="1">
    <citation type="journal article" date="2020" name="mSystems">
        <title>Genome- and Community-Level Interaction Insights into Carbon Utilization and Element Cycling Functions of Hydrothermarchaeota in Hydrothermal Sediment.</title>
        <authorList>
            <person name="Zhou Z."/>
            <person name="Liu Y."/>
            <person name="Xu W."/>
            <person name="Pan J."/>
            <person name="Luo Z.H."/>
            <person name="Li M."/>
        </authorList>
    </citation>
    <scope>NUCLEOTIDE SEQUENCE [LARGE SCALE GENOMIC DNA]</scope>
    <source>
        <strain evidence="2">HyVt-505</strain>
    </source>
</reference>
<sequence>MKPFKTILFPDKSRDFKLKRWLKITLRTTHLIGITGMATYVLNNTLITGWLFYIHLTIASGVAIMLLDIWSNGVWLLQLRGQAIIAKLILFAGLLLTEQHNTLLFFSIIIISGLIAHAPSNVRYYSIFHRRRIESLYNIDQQPVSAKKCYFD</sequence>
<dbReference type="Proteomes" id="UP000885832">
    <property type="component" value="Unassembled WGS sequence"/>
</dbReference>
<organism evidence="2">
    <name type="scientific">Candidatus Tenderia electrophaga</name>
    <dbReference type="NCBI Taxonomy" id="1748243"/>
    <lineage>
        <taxon>Bacteria</taxon>
        <taxon>Pseudomonadati</taxon>
        <taxon>Pseudomonadota</taxon>
        <taxon>Gammaproteobacteria</taxon>
        <taxon>Candidatus Tenderiales</taxon>
        <taxon>Candidatus Tenderiaceae</taxon>
        <taxon>Candidatus Tenderia</taxon>
    </lineage>
</organism>